<dbReference type="Gene3D" id="3.50.50.60">
    <property type="entry name" value="FAD/NAD(P)-binding domain"/>
    <property type="match status" value="1"/>
</dbReference>
<keyword evidence="5" id="KW-0503">Monooxygenase</keyword>
<evidence type="ECO:0000259" key="6">
    <source>
        <dbReference type="Pfam" id="PF01494"/>
    </source>
</evidence>
<dbReference type="InterPro" id="IPR002938">
    <property type="entry name" value="FAD-bd"/>
</dbReference>
<name>A0AAD7DF10_MYCRO</name>
<gene>
    <name evidence="7" type="ORF">B0H17DRAFT_1011744</name>
</gene>
<dbReference type="GO" id="GO:0071949">
    <property type="term" value="F:FAD binding"/>
    <property type="evidence" value="ECO:0007669"/>
    <property type="project" value="InterPro"/>
</dbReference>
<dbReference type="PANTHER" id="PTHR13789">
    <property type="entry name" value="MONOOXYGENASE"/>
    <property type="match status" value="1"/>
</dbReference>
<protein>
    <recommendedName>
        <fullName evidence="6">FAD-binding domain-containing protein</fullName>
    </recommendedName>
</protein>
<dbReference type="EMBL" id="JARKIE010000067">
    <property type="protein sequence ID" value="KAJ7690132.1"/>
    <property type="molecule type" value="Genomic_DNA"/>
</dbReference>
<keyword evidence="2" id="KW-0285">Flavoprotein</keyword>
<comment type="caution">
    <text evidence="7">The sequence shown here is derived from an EMBL/GenBank/DDBJ whole genome shotgun (WGS) entry which is preliminary data.</text>
</comment>
<evidence type="ECO:0000256" key="4">
    <source>
        <dbReference type="ARBA" id="ARBA00023002"/>
    </source>
</evidence>
<dbReference type="Proteomes" id="UP001221757">
    <property type="component" value="Unassembled WGS sequence"/>
</dbReference>
<dbReference type="AlphaFoldDB" id="A0AAD7DF10"/>
<dbReference type="InterPro" id="IPR036188">
    <property type="entry name" value="FAD/NAD-bd_sf"/>
</dbReference>
<feature type="domain" description="FAD-binding" evidence="6">
    <location>
        <begin position="318"/>
        <end position="353"/>
    </location>
</feature>
<keyword evidence="8" id="KW-1185">Reference proteome</keyword>
<evidence type="ECO:0000313" key="8">
    <source>
        <dbReference type="Proteomes" id="UP001221757"/>
    </source>
</evidence>
<sequence>MKIIIVGGGIGGIAAYHALRKHLADASPPVSIVIFESHESIASTSSIIGGGLGLAPNGLRAISRISPDAAAYIEARGFAGEVMTFRNSKGALLGRFRAGRKARYGLGELMLPRETVHDALLQELRPGAVAWGSKVRYVKENIDTVEVTLEDGTVETADLVIGADGVKSVVREAIFGQRYDAIYEELTGVGGFIPMASLSETFRASLRQDPVTMTFGANGFFGYCPSSADPTDLKMAQLMWWSTYETRDPPPRDTPPATILAQLMARHAAWASPADAPGHPVFREIMMLGCAGSAASKLLVLPGYVMPRLPHWSSLSGSGRILLLGDAAHTMPPHSGQGVACAVEDAVAIALLLKHYRVSHRFGLDDSLQRTATAYEAVRMKRVGKILDFAKHGGATKKTQSWWQEKVRDWILWAVCKLPESLNDAQFGYDVEVEIAKYIAKSDCEPR</sequence>
<comment type="similarity">
    <text evidence="1">Belongs to the paxM FAD-dependent monooxygenase family.</text>
</comment>
<dbReference type="PANTHER" id="PTHR13789:SF309">
    <property type="entry name" value="PUTATIVE (AFU_ORTHOLOGUE AFUA_6G14510)-RELATED"/>
    <property type="match status" value="1"/>
</dbReference>
<proteinExistence type="inferred from homology"/>
<evidence type="ECO:0000256" key="1">
    <source>
        <dbReference type="ARBA" id="ARBA00007992"/>
    </source>
</evidence>
<accession>A0AAD7DF10</accession>
<dbReference type="SUPFAM" id="SSF51905">
    <property type="entry name" value="FAD/NAD(P)-binding domain"/>
    <property type="match status" value="1"/>
</dbReference>
<evidence type="ECO:0000256" key="3">
    <source>
        <dbReference type="ARBA" id="ARBA00022827"/>
    </source>
</evidence>
<evidence type="ECO:0000256" key="2">
    <source>
        <dbReference type="ARBA" id="ARBA00022630"/>
    </source>
</evidence>
<evidence type="ECO:0000256" key="5">
    <source>
        <dbReference type="ARBA" id="ARBA00023033"/>
    </source>
</evidence>
<organism evidence="7 8">
    <name type="scientific">Mycena rosella</name>
    <name type="common">Pink bonnet</name>
    <name type="synonym">Agaricus rosellus</name>
    <dbReference type="NCBI Taxonomy" id="1033263"/>
    <lineage>
        <taxon>Eukaryota</taxon>
        <taxon>Fungi</taxon>
        <taxon>Dikarya</taxon>
        <taxon>Basidiomycota</taxon>
        <taxon>Agaricomycotina</taxon>
        <taxon>Agaricomycetes</taxon>
        <taxon>Agaricomycetidae</taxon>
        <taxon>Agaricales</taxon>
        <taxon>Marasmiineae</taxon>
        <taxon>Mycenaceae</taxon>
        <taxon>Mycena</taxon>
    </lineage>
</organism>
<keyword evidence="3" id="KW-0274">FAD</keyword>
<dbReference type="GO" id="GO:0004497">
    <property type="term" value="F:monooxygenase activity"/>
    <property type="evidence" value="ECO:0007669"/>
    <property type="project" value="UniProtKB-KW"/>
</dbReference>
<reference evidence="7" key="1">
    <citation type="submission" date="2023-03" db="EMBL/GenBank/DDBJ databases">
        <title>Massive genome expansion in bonnet fungi (Mycena s.s.) driven by repeated elements and novel gene families across ecological guilds.</title>
        <authorList>
            <consortium name="Lawrence Berkeley National Laboratory"/>
            <person name="Harder C.B."/>
            <person name="Miyauchi S."/>
            <person name="Viragh M."/>
            <person name="Kuo A."/>
            <person name="Thoen E."/>
            <person name="Andreopoulos B."/>
            <person name="Lu D."/>
            <person name="Skrede I."/>
            <person name="Drula E."/>
            <person name="Henrissat B."/>
            <person name="Morin E."/>
            <person name="Kohler A."/>
            <person name="Barry K."/>
            <person name="LaButti K."/>
            <person name="Morin E."/>
            <person name="Salamov A."/>
            <person name="Lipzen A."/>
            <person name="Mereny Z."/>
            <person name="Hegedus B."/>
            <person name="Baldrian P."/>
            <person name="Stursova M."/>
            <person name="Weitz H."/>
            <person name="Taylor A."/>
            <person name="Grigoriev I.V."/>
            <person name="Nagy L.G."/>
            <person name="Martin F."/>
            <person name="Kauserud H."/>
        </authorList>
    </citation>
    <scope>NUCLEOTIDE SEQUENCE</scope>
    <source>
        <strain evidence="7">CBHHK067</strain>
    </source>
</reference>
<keyword evidence="4" id="KW-0560">Oxidoreductase</keyword>
<evidence type="ECO:0000313" key="7">
    <source>
        <dbReference type="EMBL" id="KAJ7690132.1"/>
    </source>
</evidence>
<dbReference type="Pfam" id="PF01494">
    <property type="entry name" value="FAD_binding_3"/>
    <property type="match status" value="1"/>
</dbReference>
<dbReference type="PRINTS" id="PR00420">
    <property type="entry name" value="RNGMNOXGNASE"/>
</dbReference>
<dbReference type="InterPro" id="IPR050493">
    <property type="entry name" value="FAD-dep_Monooxygenase_BioMet"/>
</dbReference>